<keyword evidence="4" id="KW-0274">FAD</keyword>
<dbReference type="AlphaFoldDB" id="A0AAE0K7J4"/>
<evidence type="ECO:0000256" key="5">
    <source>
        <dbReference type="ARBA" id="ARBA00023002"/>
    </source>
</evidence>
<dbReference type="Pfam" id="PF01266">
    <property type="entry name" value="DAO"/>
    <property type="match status" value="1"/>
</dbReference>
<organism evidence="8 9">
    <name type="scientific">Lasiosphaeria ovina</name>
    <dbReference type="NCBI Taxonomy" id="92902"/>
    <lineage>
        <taxon>Eukaryota</taxon>
        <taxon>Fungi</taxon>
        <taxon>Dikarya</taxon>
        <taxon>Ascomycota</taxon>
        <taxon>Pezizomycotina</taxon>
        <taxon>Sordariomycetes</taxon>
        <taxon>Sordariomycetidae</taxon>
        <taxon>Sordariales</taxon>
        <taxon>Lasiosphaeriaceae</taxon>
        <taxon>Lasiosphaeria</taxon>
    </lineage>
</organism>
<evidence type="ECO:0000256" key="4">
    <source>
        <dbReference type="ARBA" id="ARBA00022827"/>
    </source>
</evidence>
<feature type="domain" description="FAD dependent oxidoreductase" evidence="7">
    <location>
        <begin position="8"/>
        <end position="397"/>
    </location>
</feature>
<feature type="region of interest" description="Disordered" evidence="6">
    <location>
        <begin position="418"/>
        <end position="440"/>
    </location>
</feature>
<keyword evidence="3" id="KW-0285">Flavoprotein</keyword>
<keyword evidence="9" id="KW-1185">Reference proteome</keyword>
<dbReference type="PANTHER" id="PTHR10961:SF37">
    <property type="entry name" value="FAD DEPENDENT OXIDOREDUCTASE DOMAIN-CONTAINING PROTEIN"/>
    <property type="match status" value="1"/>
</dbReference>
<evidence type="ECO:0000313" key="8">
    <source>
        <dbReference type="EMBL" id="KAK3370906.1"/>
    </source>
</evidence>
<reference evidence="8" key="1">
    <citation type="journal article" date="2023" name="Mol. Phylogenet. Evol.">
        <title>Genome-scale phylogeny and comparative genomics of the fungal order Sordariales.</title>
        <authorList>
            <person name="Hensen N."/>
            <person name="Bonometti L."/>
            <person name="Westerberg I."/>
            <person name="Brannstrom I.O."/>
            <person name="Guillou S."/>
            <person name="Cros-Aarteil S."/>
            <person name="Calhoun S."/>
            <person name="Haridas S."/>
            <person name="Kuo A."/>
            <person name="Mondo S."/>
            <person name="Pangilinan J."/>
            <person name="Riley R."/>
            <person name="LaButti K."/>
            <person name="Andreopoulos B."/>
            <person name="Lipzen A."/>
            <person name="Chen C."/>
            <person name="Yan M."/>
            <person name="Daum C."/>
            <person name="Ng V."/>
            <person name="Clum A."/>
            <person name="Steindorff A."/>
            <person name="Ohm R.A."/>
            <person name="Martin F."/>
            <person name="Silar P."/>
            <person name="Natvig D.O."/>
            <person name="Lalanne C."/>
            <person name="Gautier V."/>
            <person name="Ament-Velasquez S.L."/>
            <person name="Kruys A."/>
            <person name="Hutchinson M.I."/>
            <person name="Powell A.J."/>
            <person name="Barry K."/>
            <person name="Miller A.N."/>
            <person name="Grigoriev I.V."/>
            <person name="Debuchy R."/>
            <person name="Gladieux P."/>
            <person name="Hiltunen Thoren M."/>
            <person name="Johannesson H."/>
        </authorList>
    </citation>
    <scope>NUCLEOTIDE SEQUENCE</scope>
    <source>
        <strain evidence="8">CBS 958.72</strain>
    </source>
</reference>
<sequence>MDPAASSYLIVGSGVFGASTALHLARRFPGARITLVDRDHYDAPRRVAASWDWNKVVRADYSDITYARLALEAQGLWRADPLWQRFYHESGVVWISPGAFAQTVRDNFAALGATPDASACSVDEARGIYGGLFAGADYTAVREVHVNRSSGWAEAKEALQSTVAAAVALGVEYRVAQVAAVAFDRSEGARGRCCGVTTADGALLAADRVVLCSGAYTPKLLIDSDPAWSELHAGGRILAAGVTEATTPLDEDERAVLEGMPVGINENPVQRGCDVGCMPLPSLGAFKCWGQVFVRNTVTHPVTNEQLSAPPMQPDYKQWDVPAALQEDVGWALKSLFGDKFQGKKMENFRLCWEAVTPSDDFIVSPHPACDGLFIATCGSFHGFKFLPVLGKYVVQMLCDELAPDLQKQWAWDRELPSTEGNKKWPRKELGDFIAEDGRE</sequence>
<dbReference type="InterPro" id="IPR045170">
    <property type="entry name" value="MTOX"/>
</dbReference>
<dbReference type="Gene3D" id="3.50.50.60">
    <property type="entry name" value="FAD/NAD(P)-binding domain"/>
    <property type="match status" value="1"/>
</dbReference>
<evidence type="ECO:0000256" key="2">
    <source>
        <dbReference type="ARBA" id="ARBA00010989"/>
    </source>
</evidence>
<proteinExistence type="inferred from homology"/>
<dbReference type="Proteomes" id="UP001287356">
    <property type="component" value="Unassembled WGS sequence"/>
</dbReference>
<protein>
    <submittedName>
        <fullName evidence="8">FAD dependent oxidoreductase</fullName>
    </submittedName>
</protein>
<dbReference type="GO" id="GO:0051698">
    <property type="term" value="F:saccharopine oxidase activity"/>
    <property type="evidence" value="ECO:0007669"/>
    <property type="project" value="TreeGrafter"/>
</dbReference>
<dbReference type="EMBL" id="JAULSN010000005">
    <property type="protein sequence ID" value="KAK3370906.1"/>
    <property type="molecule type" value="Genomic_DNA"/>
</dbReference>
<reference evidence="8" key="2">
    <citation type="submission" date="2023-06" db="EMBL/GenBank/DDBJ databases">
        <authorList>
            <consortium name="Lawrence Berkeley National Laboratory"/>
            <person name="Haridas S."/>
            <person name="Hensen N."/>
            <person name="Bonometti L."/>
            <person name="Westerberg I."/>
            <person name="Brannstrom I.O."/>
            <person name="Guillou S."/>
            <person name="Cros-Aarteil S."/>
            <person name="Calhoun S."/>
            <person name="Kuo A."/>
            <person name="Mondo S."/>
            <person name="Pangilinan J."/>
            <person name="Riley R."/>
            <person name="Labutti K."/>
            <person name="Andreopoulos B."/>
            <person name="Lipzen A."/>
            <person name="Chen C."/>
            <person name="Yanf M."/>
            <person name="Daum C."/>
            <person name="Ng V."/>
            <person name="Clum A."/>
            <person name="Steindorff A."/>
            <person name="Ohm R."/>
            <person name="Martin F."/>
            <person name="Silar P."/>
            <person name="Natvig D."/>
            <person name="Lalanne C."/>
            <person name="Gautier V."/>
            <person name="Ament-Velasquez S.L."/>
            <person name="Kruys A."/>
            <person name="Hutchinson M.I."/>
            <person name="Powell A.J."/>
            <person name="Barry K."/>
            <person name="Miller A.N."/>
            <person name="Grigoriev I.V."/>
            <person name="Debuchy R."/>
            <person name="Gladieux P."/>
            <person name="Thoren M.H."/>
            <person name="Johannesson H."/>
        </authorList>
    </citation>
    <scope>NUCLEOTIDE SEQUENCE</scope>
    <source>
        <strain evidence="8">CBS 958.72</strain>
    </source>
</reference>
<evidence type="ECO:0000313" key="9">
    <source>
        <dbReference type="Proteomes" id="UP001287356"/>
    </source>
</evidence>
<comment type="cofactor">
    <cofactor evidence="1">
        <name>FAD</name>
        <dbReference type="ChEBI" id="CHEBI:57692"/>
    </cofactor>
</comment>
<dbReference type="SUPFAM" id="SSF51905">
    <property type="entry name" value="FAD/NAD(P)-binding domain"/>
    <property type="match status" value="1"/>
</dbReference>
<dbReference type="InterPro" id="IPR006076">
    <property type="entry name" value="FAD-dep_OxRdtase"/>
</dbReference>
<accession>A0AAE0K7J4</accession>
<dbReference type="GO" id="GO:0008115">
    <property type="term" value="F:sarcosine oxidase activity"/>
    <property type="evidence" value="ECO:0007669"/>
    <property type="project" value="TreeGrafter"/>
</dbReference>
<evidence type="ECO:0000256" key="3">
    <source>
        <dbReference type="ARBA" id="ARBA00022630"/>
    </source>
</evidence>
<evidence type="ECO:0000259" key="7">
    <source>
        <dbReference type="Pfam" id="PF01266"/>
    </source>
</evidence>
<comment type="caution">
    <text evidence="8">The sequence shown here is derived from an EMBL/GenBank/DDBJ whole genome shotgun (WGS) entry which is preliminary data.</text>
</comment>
<comment type="similarity">
    <text evidence="2">Belongs to the MSOX/MTOX family.</text>
</comment>
<dbReference type="GO" id="GO:0050660">
    <property type="term" value="F:flavin adenine dinucleotide binding"/>
    <property type="evidence" value="ECO:0007669"/>
    <property type="project" value="InterPro"/>
</dbReference>
<name>A0AAE0K7J4_9PEZI</name>
<dbReference type="InterPro" id="IPR036188">
    <property type="entry name" value="FAD/NAD-bd_sf"/>
</dbReference>
<evidence type="ECO:0000256" key="6">
    <source>
        <dbReference type="SAM" id="MobiDB-lite"/>
    </source>
</evidence>
<gene>
    <name evidence="8" type="ORF">B0T24DRAFT_627361</name>
</gene>
<dbReference type="PANTHER" id="PTHR10961">
    <property type="entry name" value="PEROXISOMAL SARCOSINE OXIDASE"/>
    <property type="match status" value="1"/>
</dbReference>
<dbReference type="Gene3D" id="3.30.9.10">
    <property type="entry name" value="D-Amino Acid Oxidase, subunit A, domain 2"/>
    <property type="match status" value="1"/>
</dbReference>
<keyword evidence="5" id="KW-0560">Oxidoreductase</keyword>
<evidence type="ECO:0000256" key="1">
    <source>
        <dbReference type="ARBA" id="ARBA00001974"/>
    </source>
</evidence>